<dbReference type="Proteomes" id="UP000324585">
    <property type="component" value="Unassembled WGS sequence"/>
</dbReference>
<dbReference type="Gene3D" id="3.90.79.10">
    <property type="entry name" value="Nucleoside Triphosphate Pyrophosphohydrolase"/>
    <property type="match status" value="1"/>
</dbReference>
<accession>A0A5J4YVS9</accession>
<name>A0A5J4YVS9_PORPP</name>
<evidence type="ECO:0000313" key="1">
    <source>
        <dbReference type="EMBL" id="KAA8494962.1"/>
    </source>
</evidence>
<evidence type="ECO:0008006" key="3">
    <source>
        <dbReference type="Google" id="ProtNLM"/>
    </source>
</evidence>
<dbReference type="EMBL" id="VRMN01000004">
    <property type="protein sequence ID" value="KAA8494962.1"/>
    <property type="molecule type" value="Genomic_DNA"/>
</dbReference>
<dbReference type="AlphaFoldDB" id="A0A5J4YVS9"/>
<dbReference type="OrthoDB" id="185493at2759"/>
<protein>
    <recommendedName>
        <fullName evidence="3">Nudix hydrolase domain-containing protein</fullName>
    </recommendedName>
</protein>
<organism evidence="1 2">
    <name type="scientific">Porphyridium purpureum</name>
    <name type="common">Red alga</name>
    <name type="synonym">Porphyridium cruentum</name>
    <dbReference type="NCBI Taxonomy" id="35688"/>
    <lineage>
        <taxon>Eukaryota</taxon>
        <taxon>Rhodophyta</taxon>
        <taxon>Bangiophyceae</taxon>
        <taxon>Porphyridiales</taxon>
        <taxon>Porphyridiaceae</taxon>
        <taxon>Porphyridium</taxon>
    </lineage>
</organism>
<comment type="caution">
    <text evidence="1">The sequence shown here is derived from an EMBL/GenBank/DDBJ whole genome shotgun (WGS) entry which is preliminary data.</text>
</comment>
<sequence length="217" mass="24671">MKELPKTAVGDRGSVELVEDSVLFSRYGRVVSRCVIYPDGSRHEFDVWSKNWRSNQEFAIVVPYYSASRTFTLLYEYYPAAHSFHLGLPGGNVDSNRHTSILQAAKEELYEEAHLKNGTWYPLLPQSSSGGSSQPGLLNDKYQQDWSFPFLCVDPEQQNSSEFGTDHATFEAEELIEVRMHVPFEKVRSDLLAGRFQANQTSTLFFAFEKLKELGLA</sequence>
<dbReference type="OMA" id="CACNELA"/>
<reference evidence="2" key="1">
    <citation type="journal article" date="2019" name="Nat. Commun.">
        <title>Expansion of phycobilisome linker gene families in mesophilic red algae.</title>
        <authorList>
            <person name="Lee J."/>
            <person name="Kim D."/>
            <person name="Bhattacharya D."/>
            <person name="Yoon H.S."/>
        </authorList>
    </citation>
    <scope>NUCLEOTIDE SEQUENCE [LARGE SCALE GENOMIC DNA]</scope>
    <source>
        <strain evidence="2">CCMP 1328</strain>
    </source>
</reference>
<dbReference type="SUPFAM" id="SSF55811">
    <property type="entry name" value="Nudix"/>
    <property type="match status" value="1"/>
</dbReference>
<proteinExistence type="predicted"/>
<evidence type="ECO:0000313" key="2">
    <source>
        <dbReference type="Proteomes" id="UP000324585"/>
    </source>
</evidence>
<dbReference type="InterPro" id="IPR015797">
    <property type="entry name" value="NUDIX_hydrolase-like_dom_sf"/>
</dbReference>
<keyword evidence="2" id="KW-1185">Reference proteome</keyword>
<gene>
    <name evidence="1" type="ORF">FVE85_3203</name>
</gene>